<accession>A0A1H3UMS5</accession>
<dbReference type="Proteomes" id="UP000183417">
    <property type="component" value="Unassembled WGS sequence"/>
</dbReference>
<protein>
    <submittedName>
        <fullName evidence="1">Uncharacterized protein</fullName>
    </submittedName>
</protein>
<dbReference type="EMBL" id="FNPE01000058">
    <property type="protein sequence ID" value="SDZ63029.1"/>
    <property type="molecule type" value="Genomic_DNA"/>
</dbReference>
<dbReference type="RefSeq" id="WP_074924420.1">
    <property type="nucleotide sequence ID" value="NZ_CP141274.1"/>
</dbReference>
<organism evidence="1 2">
    <name type="scientific">Delftia lacustris</name>
    <dbReference type="NCBI Taxonomy" id="558537"/>
    <lineage>
        <taxon>Bacteria</taxon>
        <taxon>Pseudomonadati</taxon>
        <taxon>Pseudomonadota</taxon>
        <taxon>Betaproteobacteria</taxon>
        <taxon>Burkholderiales</taxon>
        <taxon>Comamonadaceae</taxon>
        <taxon>Delftia</taxon>
    </lineage>
</organism>
<name>A0A1H3UMS5_9BURK</name>
<gene>
    <name evidence="1" type="ORF">SAMN05421547_1585</name>
</gene>
<sequence length="99" mass="11168">MQPRSKTLKFNPMDTRILLLHLEHPLQAYSGSASPVEIVLAGLGYEASDYWPGLAIEWLEQGAPVNADVLQALARVSENKHISQRIRHRSFAVLRRHKA</sequence>
<proteinExistence type="predicted"/>
<evidence type="ECO:0000313" key="1">
    <source>
        <dbReference type="EMBL" id="SDZ63029.1"/>
    </source>
</evidence>
<reference evidence="1 2" key="1">
    <citation type="submission" date="2016-10" db="EMBL/GenBank/DDBJ databases">
        <authorList>
            <person name="de Groot N.N."/>
        </authorList>
    </citation>
    <scope>NUCLEOTIDE SEQUENCE [LARGE SCALE GENOMIC DNA]</scope>
    <source>
        <strain evidence="1 2">LMG 24775</strain>
    </source>
</reference>
<dbReference type="GeneID" id="94694331"/>
<evidence type="ECO:0000313" key="2">
    <source>
        <dbReference type="Proteomes" id="UP000183417"/>
    </source>
</evidence>
<dbReference type="AlphaFoldDB" id="A0A1H3UMS5"/>